<dbReference type="CDD" id="cd00397">
    <property type="entry name" value="DNA_BRE_C"/>
    <property type="match status" value="1"/>
</dbReference>
<dbReference type="Gene3D" id="1.10.443.10">
    <property type="entry name" value="Intergrase catalytic core"/>
    <property type="match status" value="1"/>
</dbReference>
<dbReference type="InterPro" id="IPR002104">
    <property type="entry name" value="Integrase_catalytic"/>
</dbReference>
<evidence type="ECO:0000256" key="2">
    <source>
        <dbReference type="ARBA" id="ARBA00023125"/>
    </source>
</evidence>
<feature type="domain" description="Tyr recombinase" evidence="4">
    <location>
        <begin position="19"/>
        <end position="196"/>
    </location>
</feature>
<dbReference type="InterPro" id="IPR050090">
    <property type="entry name" value="Tyrosine_recombinase_XerCD"/>
</dbReference>
<dbReference type="PANTHER" id="PTHR30349:SF41">
    <property type="entry name" value="INTEGRASE_RECOMBINASE PROTEIN MJ0367-RELATED"/>
    <property type="match status" value="1"/>
</dbReference>
<dbReference type="Pfam" id="PF00589">
    <property type="entry name" value="Phage_integrase"/>
    <property type="match status" value="1"/>
</dbReference>
<reference evidence="5 6" key="1">
    <citation type="submission" date="2022-04" db="EMBL/GenBank/DDBJ databases">
        <title>Positive selection, recombination, and allopatry shape intraspecific diversity of widespread and dominant cyanobacteria.</title>
        <authorList>
            <person name="Wei J."/>
            <person name="Shu W."/>
            <person name="Hu C."/>
        </authorList>
    </citation>
    <scope>NUCLEOTIDE SEQUENCE [LARGE SCALE GENOMIC DNA]</scope>
    <source>
        <strain evidence="5 6">GB2-A4</strain>
    </source>
</reference>
<keyword evidence="2" id="KW-0238">DNA-binding</keyword>
<dbReference type="SUPFAM" id="SSF56349">
    <property type="entry name" value="DNA breaking-rejoining enzymes"/>
    <property type="match status" value="1"/>
</dbReference>
<dbReference type="Proteomes" id="UP001464891">
    <property type="component" value="Unassembled WGS sequence"/>
</dbReference>
<protein>
    <submittedName>
        <fullName evidence="5">Site-specific integrase</fullName>
    </submittedName>
</protein>
<keyword evidence="6" id="KW-1185">Reference proteome</keyword>
<keyword evidence="3" id="KW-0233">DNA recombination</keyword>
<evidence type="ECO:0000256" key="1">
    <source>
        <dbReference type="ARBA" id="ARBA00008857"/>
    </source>
</evidence>
<evidence type="ECO:0000313" key="6">
    <source>
        <dbReference type="Proteomes" id="UP001464891"/>
    </source>
</evidence>
<dbReference type="PANTHER" id="PTHR30349">
    <property type="entry name" value="PHAGE INTEGRASE-RELATED"/>
    <property type="match status" value="1"/>
</dbReference>
<proteinExistence type="inferred from homology"/>
<accession>A0ABV0JFJ8</accession>
<evidence type="ECO:0000313" key="5">
    <source>
        <dbReference type="EMBL" id="MEP0820557.1"/>
    </source>
</evidence>
<dbReference type="InterPro" id="IPR013762">
    <property type="entry name" value="Integrase-like_cat_sf"/>
</dbReference>
<comment type="caution">
    <text evidence="5">The sequence shown here is derived from an EMBL/GenBank/DDBJ whole genome shotgun (WGS) entry which is preliminary data.</text>
</comment>
<dbReference type="InterPro" id="IPR011010">
    <property type="entry name" value="DNA_brk_join_enz"/>
</dbReference>
<sequence length="200" mass="22304">MIITSGRNEGGSMKVDGHGQAKILTPYEIAKLFESFEGDRDRALFGTCLYTGCRINEACSVLIPDAYDSRGVRTKIMIRKSHTKGQQETRQVPVNSVLKGYLEAYWAMVGKQYLFPGRHGRGYINPKSADEILREKCDRLGLVGVSTHSFRRTALTQMHNAGVPLRVIQKISGHRSLQSLQQYLEVSELQLEGAIAALSF</sequence>
<comment type="similarity">
    <text evidence="1">Belongs to the 'phage' integrase family.</text>
</comment>
<organism evidence="5 6">
    <name type="scientific">Trichocoleus desertorum GB2-A4</name>
    <dbReference type="NCBI Taxonomy" id="2933944"/>
    <lineage>
        <taxon>Bacteria</taxon>
        <taxon>Bacillati</taxon>
        <taxon>Cyanobacteriota</taxon>
        <taxon>Cyanophyceae</taxon>
        <taxon>Leptolyngbyales</taxon>
        <taxon>Trichocoleusaceae</taxon>
        <taxon>Trichocoleus</taxon>
    </lineage>
</organism>
<evidence type="ECO:0000256" key="3">
    <source>
        <dbReference type="ARBA" id="ARBA00023172"/>
    </source>
</evidence>
<dbReference type="EMBL" id="JAMPKM010000033">
    <property type="protein sequence ID" value="MEP0820557.1"/>
    <property type="molecule type" value="Genomic_DNA"/>
</dbReference>
<name>A0ABV0JFJ8_9CYAN</name>
<dbReference type="PROSITE" id="PS51898">
    <property type="entry name" value="TYR_RECOMBINASE"/>
    <property type="match status" value="1"/>
</dbReference>
<evidence type="ECO:0000259" key="4">
    <source>
        <dbReference type="PROSITE" id="PS51898"/>
    </source>
</evidence>
<dbReference type="RefSeq" id="WP_242016962.1">
    <property type="nucleotide sequence ID" value="NZ_JAMPKM010000033.1"/>
</dbReference>
<gene>
    <name evidence="5" type="ORF">NC998_26030</name>
</gene>